<proteinExistence type="predicted"/>
<dbReference type="InterPro" id="IPR007219">
    <property type="entry name" value="XnlR_reg_dom"/>
</dbReference>
<dbReference type="PROSITE" id="PS50048">
    <property type="entry name" value="ZN2_CY6_FUNGAL_2"/>
    <property type="match status" value="1"/>
</dbReference>
<dbReference type="CDD" id="cd12148">
    <property type="entry name" value="fungal_TF_MHR"/>
    <property type="match status" value="1"/>
</dbReference>
<organism evidence="5 6">
    <name type="scientific">Pleurostoma richardsiae</name>
    <dbReference type="NCBI Taxonomy" id="41990"/>
    <lineage>
        <taxon>Eukaryota</taxon>
        <taxon>Fungi</taxon>
        <taxon>Dikarya</taxon>
        <taxon>Ascomycota</taxon>
        <taxon>Pezizomycotina</taxon>
        <taxon>Sordariomycetes</taxon>
        <taxon>Sordariomycetidae</taxon>
        <taxon>Calosphaeriales</taxon>
        <taxon>Pleurostomataceae</taxon>
        <taxon>Pleurostoma</taxon>
    </lineage>
</organism>
<keyword evidence="6" id="KW-1185">Reference proteome</keyword>
<evidence type="ECO:0000313" key="6">
    <source>
        <dbReference type="Proteomes" id="UP001174694"/>
    </source>
</evidence>
<evidence type="ECO:0000256" key="3">
    <source>
        <dbReference type="SAM" id="MobiDB-lite"/>
    </source>
</evidence>
<gene>
    <name evidence="5" type="ORF">NKR23_g1469</name>
</gene>
<dbReference type="Proteomes" id="UP001174694">
    <property type="component" value="Unassembled WGS sequence"/>
</dbReference>
<dbReference type="SUPFAM" id="SSF57701">
    <property type="entry name" value="Zn2/Cys6 DNA-binding domain"/>
    <property type="match status" value="1"/>
</dbReference>
<evidence type="ECO:0000259" key="4">
    <source>
        <dbReference type="PROSITE" id="PS50048"/>
    </source>
</evidence>
<dbReference type="InterPro" id="IPR036864">
    <property type="entry name" value="Zn2-C6_fun-type_DNA-bd_sf"/>
</dbReference>
<feature type="region of interest" description="Disordered" evidence="3">
    <location>
        <begin position="47"/>
        <end position="80"/>
    </location>
</feature>
<evidence type="ECO:0000313" key="5">
    <source>
        <dbReference type="EMBL" id="KAJ9156161.1"/>
    </source>
</evidence>
<feature type="domain" description="Zn(2)-C6 fungal-type" evidence="4">
    <location>
        <begin position="12"/>
        <end position="42"/>
    </location>
</feature>
<dbReference type="PANTHER" id="PTHR46910">
    <property type="entry name" value="TRANSCRIPTION FACTOR PDR1"/>
    <property type="match status" value="1"/>
</dbReference>
<dbReference type="SMART" id="SM00906">
    <property type="entry name" value="Fungal_trans"/>
    <property type="match status" value="1"/>
</dbReference>
<dbReference type="PANTHER" id="PTHR46910:SF25">
    <property type="entry name" value="ABC-TRANSPORTER-REGULATING TRANSCRIPTION FACTOR"/>
    <property type="match status" value="1"/>
</dbReference>
<dbReference type="SMART" id="SM00066">
    <property type="entry name" value="GAL4"/>
    <property type="match status" value="1"/>
</dbReference>
<evidence type="ECO:0000256" key="2">
    <source>
        <dbReference type="ARBA" id="ARBA00023242"/>
    </source>
</evidence>
<evidence type="ECO:0000256" key="1">
    <source>
        <dbReference type="ARBA" id="ARBA00022723"/>
    </source>
</evidence>
<dbReference type="AlphaFoldDB" id="A0AA38VJW6"/>
<sequence>MEVVSQVQRRKACDLCFTKKIKCDMLKPACSNCQLYKAECRTTAVRRRIPNPRERDPPVPPQVPAQTQTPAVGGSTEGADRTKALEDRLARIEAQLQQVIAVASAAVGSGGKAPQSESAVPDLTFGPSPMLDFQTQASSTVDPELSGLDTILGQLSPQADWVFGEPDSPYKLPPIQEILPRIESYFINFNSVIPLFEQTSFMRMLHDYYNSRSAAIEESRYAIWAAVNIVIALSYRVPIEPIQANARHHEYFTENDKVSKCLQNAQSVLNELVTREQDLLGLQVLLGMVILFQSTRDHRPGPVLIGTAVRLAHRMKLESRMTHQLVTFEQAQQHTRVFWIAYFLDKDISLRHQIPFIQQDNDIDVDLPPMTPSDGAGDLYTLDGRVRMNYFRARVQLASIEGRIYDAMYSTRSTRMVPEQRRQHITKLENMLEDWRRSIPPELQLEHVLNNVGRVDLTHMASLHHAYLMCLVMTHGIYSHSAAWIRAINQYSRVQLIEAEYPRGRCTSQQPPRPLSWEKCVSVSRECLRIMERMSDLDCSMWLNGCAFVSALIIILVHMYEAPRLETVELDRRITRHGLQLFRQMKDATKLIPLDRLHVVIEELNRRAMETLEATAEETAASAQTGSSGTDADSSNGGASAAGMPGMEQTNSSSEGGLSGFNALDDMDATELNWAFGDNEASGSPFDMGFVMLPKPFELVMDGQQSDNLFGDVMAGRYSG</sequence>
<dbReference type="InterPro" id="IPR001138">
    <property type="entry name" value="Zn2Cys6_DnaBD"/>
</dbReference>
<dbReference type="Pfam" id="PF00172">
    <property type="entry name" value="Zn_clus"/>
    <property type="match status" value="1"/>
</dbReference>
<dbReference type="EMBL" id="JANBVO010000002">
    <property type="protein sequence ID" value="KAJ9156161.1"/>
    <property type="molecule type" value="Genomic_DNA"/>
</dbReference>
<reference evidence="5" key="1">
    <citation type="submission" date="2022-07" db="EMBL/GenBank/DDBJ databases">
        <title>Fungi with potential for degradation of polypropylene.</title>
        <authorList>
            <person name="Gostincar C."/>
        </authorList>
    </citation>
    <scope>NUCLEOTIDE SEQUENCE</scope>
    <source>
        <strain evidence="5">EXF-13308</strain>
    </source>
</reference>
<accession>A0AA38VJW6</accession>
<keyword evidence="1" id="KW-0479">Metal-binding</keyword>
<dbReference type="GO" id="GO:0003677">
    <property type="term" value="F:DNA binding"/>
    <property type="evidence" value="ECO:0007669"/>
    <property type="project" value="InterPro"/>
</dbReference>
<feature type="region of interest" description="Disordered" evidence="3">
    <location>
        <begin position="615"/>
        <end position="662"/>
    </location>
</feature>
<dbReference type="CDD" id="cd00067">
    <property type="entry name" value="GAL4"/>
    <property type="match status" value="1"/>
</dbReference>
<comment type="caution">
    <text evidence="5">The sequence shown here is derived from an EMBL/GenBank/DDBJ whole genome shotgun (WGS) entry which is preliminary data.</text>
</comment>
<dbReference type="Gene3D" id="4.10.240.10">
    <property type="entry name" value="Zn(2)-C6 fungal-type DNA-binding domain"/>
    <property type="match status" value="1"/>
</dbReference>
<feature type="compositionally biased region" description="Low complexity" evidence="3">
    <location>
        <begin position="615"/>
        <end position="643"/>
    </location>
</feature>
<dbReference type="GO" id="GO:0000981">
    <property type="term" value="F:DNA-binding transcription factor activity, RNA polymerase II-specific"/>
    <property type="evidence" value="ECO:0007669"/>
    <property type="project" value="InterPro"/>
</dbReference>
<dbReference type="InterPro" id="IPR050987">
    <property type="entry name" value="AtrR-like"/>
</dbReference>
<dbReference type="Pfam" id="PF04082">
    <property type="entry name" value="Fungal_trans"/>
    <property type="match status" value="1"/>
</dbReference>
<name>A0AA38VJW6_9PEZI</name>
<dbReference type="GO" id="GO:0006351">
    <property type="term" value="P:DNA-templated transcription"/>
    <property type="evidence" value="ECO:0007669"/>
    <property type="project" value="InterPro"/>
</dbReference>
<keyword evidence="2" id="KW-0539">Nucleus</keyword>
<protein>
    <submittedName>
        <fullName evidence="5">Fungal specific transcription factor</fullName>
    </submittedName>
</protein>
<dbReference type="GO" id="GO:0008270">
    <property type="term" value="F:zinc ion binding"/>
    <property type="evidence" value="ECO:0007669"/>
    <property type="project" value="InterPro"/>
</dbReference>